<dbReference type="CDD" id="cd16936">
    <property type="entry name" value="HATPase_RsbW-like"/>
    <property type="match status" value="1"/>
</dbReference>
<name>A0A840ADZ6_9PROT</name>
<dbReference type="Proteomes" id="UP000553193">
    <property type="component" value="Unassembled WGS sequence"/>
</dbReference>
<evidence type="ECO:0000313" key="4">
    <source>
        <dbReference type="Proteomes" id="UP000553193"/>
    </source>
</evidence>
<reference evidence="3 4" key="1">
    <citation type="submission" date="2020-08" db="EMBL/GenBank/DDBJ databases">
        <title>Genomic Encyclopedia of Type Strains, Phase IV (KMG-IV): sequencing the most valuable type-strain genomes for metagenomic binning, comparative biology and taxonomic classification.</title>
        <authorList>
            <person name="Goeker M."/>
        </authorList>
    </citation>
    <scope>NUCLEOTIDE SEQUENCE [LARGE SCALE GENOMIC DNA]</scope>
    <source>
        <strain evidence="3 4">DSM 19979</strain>
    </source>
</reference>
<dbReference type="RefSeq" id="WP_184383905.1">
    <property type="nucleotide sequence ID" value="NZ_JACIDJ010000003.1"/>
</dbReference>
<comment type="caution">
    <text evidence="3">The sequence shown here is derived from an EMBL/GenBank/DDBJ whole genome shotgun (WGS) entry which is preliminary data.</text>
</comment>
<dbReference type="PANTHER" id="PTHR35526">
    <property type="entry name" value="ANTI-SIGMA-F FACTOR RSBW-RELATED"/>
    <property type="match status" value="1"/>
</dbReference>
<proteinExistence type="predicted"/>
<dbReference type="InterPro" id="IPR036890">
    <property type="entry name" value="HATPase_C_sf"/>
</dbReference>
<dbReference type="GO" id="GO:0004674">
    <property type="term" value="F:protein serine/threonine kinase activity"/>
    <property type="evidence" value="ECO:0007669"/>
    <property type="project" value="UniProtKB-KW"/>
</dbReference>
<protein>
    <submittedName>
        <fullName evidence="3">Serine/threonine-protein kinase RsbW</fullName>
        <ecNumber evidence="3">2.7.11.1</ecNumber>
    </submittedName>
</protein>
<dbReference type="SUPFAM" id="SSF55874">
    <property type="entry name" value="ATPase domain of HSP90 chaperone/DNA topoisomerase II/histidine kinase"/>
    <property type="match status" value="1"/>
</dbReference>
<evidence type="ECO:0000313" key="3">
    <source>
        <dbReference type="EMBL" id="MBB3898776.1"/>
    </source>
</evidence>
<dbReference type="Pfam" id="PF13581">
    <property type="entry name" value="HATPase_c_2"/>
    <property type="match status" value="1"/>
</dbReference>
<dbReference type="AlphaFoldDB" id="A0A840ADZ6"/>
<dbReference type="EC" id="2.7.11.1" evidence="3"/>
<evidence type="ECO:0000256" key="1">
    <source>
        <dbReference type="ARBA" id="ARBA00022527"/>
    </source>
</evidence>
<dbReference type="Gene3D" id="3.30.565.10">
    <property type="entry name" value="Histidine kinase-like ATPase, C-terminal domain"/>
    <property type="match status" value="1"/>
</dbReference>
<keyword evidence="3" id="KW-0418">Kinase</keyword>
<keyword evidence="3" id="KW-0808">Transferase</keyword>
<dbReference type="EMBL" id="JACIDJ010000003">
    <property type="protein sequence ID" value="MBB3898776.1"/>
    <property type="molecule type" value="Genomic_DNA"/>
</dbReference>
<dbReference type="InterPro" id="IPR003594">
    <property type="entry name" value="HATPase_dom"/>
</dbReference>
<sequence length="137" mass="14775">MDQPRMTLRLPPGTEDVARLLDEVEAFAEQAEIPTALAMRLALVAEELAANVVMHGTGAGFFAFTATVTEAGVAIAFEDDGPEFDPLAAPAAHTEEGVDSREVGGLGLHLLRKMTRDASWERRAGVNRLTCLLPREF</sequence>
<dbReference type="InterPro" id="IPR050267">
    <property type="entry name" value="Anti-sigma-factor_SerPK"/>
</dbReference>
<gene>
    <name evidence="3" type="ORF">GGQ83_002219</name>
</gene>
<evidence type="ECO:0000259" key="2">
    <source>
        <dbReference type="Pfam" id="PF13581"/>
    </source>
</evidence>
<keyword evidence="4" id="KW-1185">Reference proteome</keyword>
<feature type="domain" description="Histidine kinase/HSP90-like ATPase" evidence="2">
    <location>
        <begin position="14"/>
        <end position="130"/>
    </location>
</feature>
<organism evidence="3 4">
    <name type="scientific">Roseococcus suduntuyensis</name>
    <dbReference type="NCBI Taxonomy" id="455361"/>
    <lineage>
        <taxon>Bacteria</taxon>
        <taxon>Pseudomonadati</taxon>
        <taxon>Pseudomonadota</taxon>
        <taxon>Alphaproteobacteria</taxon>
        <taxon>Acetobacterales</taxon>
        <taxon>Roseomonadaceae</taxon>
        <taxon>Roseococcus</taxon>
    </lineage>
</organism>
<keyword evidence="1" id="KW-0723">Serine/threonine-protein kinase</keyword>
<accession>A0A840ADZ6</accession>